<dbReference type="RefSeq" id="WP_090365034.1">
    <property type="nucleotide sequence ID" value="NZ_FNEM01000006.1"/>
</dbReference>
<name>A0A1G8SCQ0_9GAMM</name>
<dbReference type="SUPFAM" id="SSF52540">
    <property type="entry name" value="P-loop containing nucleoside triphosphate hydrolases"/>
    <property type="match status" value="1"/>
</dbReference>
<dbReference type="Pfam" id="PF00580">
    <property type="entry name" value="UvrD-helicase"/>
    <property type="match status" value="1"/>
</dbReference>
<dbReference type="AlphaFoldDB" id="A0A1G8SCQ0"/>
<evidence type="ECO:0000256" key="4">
    <source>
        <dbReference type="ARBA" id="ARBA00022840"/>
    </source>
</evidence>
<evidence type="ECO:0000259" key="6">
    <source>
        <dbReference type="PROSITE" id="PS51198"/>
    </source>
</evidence>
<dbReference type="CDD" id="cd17932">
    <property type="entry name" value="DEXQc_UvrD"/>
    <property type="match status" value="1"/>
</dbReference>
<keyword evidence="4 5" id="KW-0067">ATP-binding</keyword>
<dbReference type="GO" id="GO:0005524">
    <property type="term" value="F:ATP binding"/>
    <property type="evidence" value="ECO:0007669"/>
    <property type="project" value="UniProtKB-UniRule"/>
</dbReference>
<dbReference type="Proteomes" id="UP000199527">
    <property type="component" value="Unassembled WGS sequence"/>
</dbReference>
<gene>
    <name evidence="7" type="ORF">SAMN04488540_106127</name>
</gene>
<dbReference type="OrthoDB" id="5298826at2"/>
<dbReference type="GO" id="GO:0003677">
    <property type="term" value="F:DNA binding"/>
    <property type="evidence" value="ECO:0007669"/>
    <property type="project" value="InterPro"/>
</dbReference>
<dbReference type="InterPro" id="IPR027417">
    <property type="entry name" value="P-loop_NTPase"/>
</dbReference>
<evidence type="ECO:0000256" key="5">
    <source>
        <dbReference type="PROSITE-ProRule" id="PRU00560"/>
    </source>
</evidence>
<evidence type="ECO:0000256" key="3">
    <source>
        <dbReference type="ARBA" id="ARBA00022806"/>
    </source>
</evidence>
<dbReference type="EMBL" id="FNEM01000006">
    <property type="protein sequence ID" value="SDJ26515.1"/>
    <property type="molecule type" value="Genomic_DNA"/>
</dbReference>
<dbReference type="InterPro" id="IPR000212">
    <property type="entry name" value="DNA_helicase_UvrD/REP"/>
</dbReference>
<reference evidence="8" key="1">
    <citation type="submission" date="2016-10" db="EMBL/GenBank/DDBJ databases">
        <authorList>
            <person name="Varghese N."/>
            <person name="Submissions S."/>
        </authorList>
    </citation>
    <scope>NUCLEOTIDE SEQUENCE [LARGE SCALE GENOMIC DNA]</scope>
    <source>
        <strain evidence="8">DSM 23317</strain>
    </source>
</reference>
<dbReference type="GO" id="GO:0043138">
    <property type="term" value="F:3'-5' DNA helicase activity"/>
    <property type="evidence" value="ECO:0007669"/>
    <property type="project" value="UniProtKB-EC"/>
</dbReference>
<keyword evidence="8" id="KW-1185">Reference proteome</keyword>
<dbReference type="GO" id="GO:0016887">
    <property type="term" value="F:ATP hydrolysis activity"/>
    <property type="evidence" value="ECO:0007669"/>
    <property type="project" value="RHEA"/>
</dbReference>
<organism evidence="7 8">
    <name type="scientific">Ferrimonas sediminum</name>
    <dbReference type="NCBI Taxonomy" id="718193"/>
    <lineage>
        <taxon>Bacteria</taxon>
        <taxon>Pseudomonadati</taxon>
        <taxon>Pseudomonadota</taxon>
        <taxon>Gammaproteobacteria</taxon>
        <taxon>Alteromonadales</taxon>
        <taxon>Ferrimonadaceae</taxon>
        <taxon>Ferrimonas</taxon>
    </lineage>
</organism>
<accession>A0A1G8SCQ0</accession>
<keyword evidence="1 5" id="KW-0547">Nucleotide-binding</keyword>
<sequence>MHPLKRTLFGRLLSLSSLEILADVNGLTLIRGKAVQQLEWHRVSAPLQLDSGLLFTSISIAADSVEQRHFWLSKPQSGAWLTAANALWLSARAPLLTQQAATLTASLRLGYMPSSRWQQLTKDAAQMRAMWPDSLSCGDLPQRYHSDFNIIQQLSEANPATLRALRQHSVETECQRYRALFDSIESNPLTEKQRIACVTNNDHNLVIAGAGSGKTSTLIGRVAYLLKSGQAQADEVLVLAYGKQAADELSQRLRQRLGQQALAVTCTTFHALGLAIIRQTCDSPPRSSALAGDDKLRQTFVSDQISNRLKQVEFKRAVVKVLESDPSLHPTAKVLPLYRQLKSRGLDLNARFLFWQQQGAVKRLLGLLTDLLLEFKSHRARLGSVQQRELSLLTPLLIPLLEAYNRQLRLNNEIDYIDMIDHAQRAVRSGRFPCRWRHLLVDEFQDISRPRAMLLRSLSRDARSLFAVGDDWQSIYRFSGSDVSLMTGFSDFFGPTSTTLLDKTFRFDDQLNRLASAFISKNPAQLPKTMTTHKLSATPSLTLVTDRQPLTELVAAIASRAKPGQTVYFLARFKFQLPDAQTLDALAKQFPQLSFSSDSVHASKGKQAGIVVLLIPAGERHGFPPERRSHPAKEAMLSEAESYPHAEERRLFYVALTRACDHLYLVTDPDNPGPFVSELRALQEDAPKTPPN</sequence>
<feature type="domain" description="UvrD-like helicase ATP-binding" evidence="6">
    <location>
        <begin position="187"/>
        <end position="508"/>
    </location>
</feature>
<dbReference type="PANTHER" id="PTHR11070:SF63">
    <property type="entry name" value="DNA HELICASE IV"/>
    <property type="match status" value="1"/>
</dbReference>
<feature type="binding site" evidence="5">
    <location>
        <begin position="208"/>
        <end position="215"/>
    </location>
    <ligand>
        <name>ATP</name>
        <dbReference type="ChEBI" id="CHEBI:30616"/>
    </ligand>
</feature>
<protein>
    <submittedName>
        <fullName evidence="7">DNA helicase-4</fullName>
    </submittedName>
</protein>
<proteinExistence type="predicted"/>
<keyword evidence="3 5" id="KW-0347">Helicase</keyword>
<keyword evidence="2 5" id="KW-0378">Hydrolase</keyword>
<evidence type="ECO:0000313" key="7">
    <source>
        <dbReference type="EMBL" id="SDJ26515.1"/>
    </source>
</evidence>
<dbReference type="PANTHER" id="PTHR11070">
    <property type="entry name" value="UVRD / RECB / PCRA DNA HELICASE FAMILY MEMBER"/>
    <property type="match status" value="1"/>
</dbReference>
<evidence type="ECO:0000256" key="1">
    <source>
        <dbReference type="ARBA" id="ARBA00022741"/>
    </source>
</evidence>
<dbReference type="Gene3D" id="3.40.50.300">
    <property type="entry name" value="P-loop containing nucleotide triphosphate hydrolases"/>
    <property type="match status" value="3"/>
</dbReference>
<dbReference type="InterPro" id="IPR014016">
    <property type="entry name" value="UvrD-like_ATP-bd"/>
</dbReference>
<evidence type="ECO:0000256" key="2">
    <source>
        <dbReference type="ARBA" id="ARBA00022801"/>
    </source>
</evidence>
<dbReference type="GO" id="GO:0000725">
    <property type="term" value="P:recombinational repair"/>
    <property type="evidence" value="ECO:0007669"/>
    <property type="project" value="TreeGrafter"/>
</dbReference>
<dbReference type="PROSITE" id="PS51198">
    <property type="entry name" value="UVRD_HELICASE_ATP_BIND"/>
    <property type="match status" value="1"/>
</dbReference>
<evidence type="ECO:0000313" key="8">
    <source>
        <dbReference type="Proteomes" id="UP000199527"/>
    </source>
</evidence>
<dbReference type="GO" id="GO:0005829">
    <property type="term" value="C:cytosol"/>
    <property type="evidence" value="ECO:0007669"/>
    <property type="project" value="TreeGrafter"/>
</dbReference>